<dbReference type="GeneID" id="19951535"/>
<dbReference type="OMA" id="WSPFANS"/>
<feature type="region of interest" description="Disordered" evidence="1">
    <location>
        <begin position="35"/>
        <end position="59"/>
    </location>
</feature>
<accession>T0RH52</accession>
<dbReference type="VEuPathDB" id="FungiDB:SDRG_10808"/>
<dbReference type="OrthoDB" id="10304745at2759"/>
<evidence type="ECO:0000256" key="1">
    <source>
        <dbReference type="SAM" id="MobiDB-lite"/>
    </source>
</evidence>
<keyword evidence="3" id="KW-1185">Reference proteome</keyword>
<dbReference type="RefSeq" id="XP_008615042.1">
    <property type="nucleotide sequence ID" value="XM_008616820.1"/>
</dbReference>
<dbReference type="InParanoid" id="T0RH52"/>
<evidence type="ECO:0000313" key="2">
    <source>
        <dbReference type="EMBL" id="EQC31643.1"/>
    </source>
</evidence>
<dbReference type="AlphaFoldDB" id="T0RH52"/>
<gene>
    <name evidence="2" type="ORF">SDRG_10808</name>
</gene>
<protein>
    <submittedName>
        <fullName evidence="2">Uncharacterized protein</fullName>
    </submittedName>
</protein>
<proteinExistence type="predicted"/>
<organism evidence="2 3">
    <name type="scientific">Saprolegnia diclina (strain VS20)</name>
    <dbReference type="NCBI Taxonomy" id="1156394"/>
    <lineage>
        <taxon>Eukaryota</taxon>
        <taxon>Sar</taxon>
        <taxon>Stramenopiles</taxon>
        <taxon>Oomycota</taxon>
        <taxon>Saprolegniomycetes</taxon>
        <taxon>Saprolegniales</taxon>
        <taxon>Saprolegniaceae</taxon>
        <taxon>Saprolegnia</taxon>
    </lineage>
</organism>
<evidence type="ECO:0000313" key="3">
    <source>
        <dbReference type="Proteomes" id="UP000030762"/>
    </source>
</evidence>
<name>T0RH52_SAPDV</name>
<sequence>MEPSPTRRTSVAEALGGRILGANEVLRRKVGLPAQRFLPPGRPRATHEGAMLDQAPPSDGDAVHLTSTLGALFFLKDKPMAMDDLTFDWSPFTNSFELLARPA</sequence>
<reference evidence="2 3" key="1">
    <citation type="submission" date="2012-04" db="EMBL/GenBank/DDBJ databases">
        <title>The Genome Sequence of Saprolegnia declina VS20.</title>
        <authorList>
            <consortium name="The Broad Institute Genome Sequencing Platform"/>
            <person name="Russ C."/>
            <person name="Nusbaum C."/>
            <person name="Tyler B."/>
            <person name="van West P."/>
            <person name="Dieguez-Uribeondo J."/>
            <person name="de Bruijn I."/>
            <person name="Tripathy S."/>
            <person name="Jiang R."/>
            <person name="Young S.K."/>
            <person name="Zeng Q."/>
            <person name="Gargeya S."/>
            <person name="Fitzgerald M."/>
            <person name="Haas B."/>
            <person name="Abouelleil A."/>
            <person name="Alvarado L."/>
            <person name="Arachchi H.M."/>
            <person name="Berlin A."/>
            <person name="Chapman S.B."/>
            <person name="Goldberg J."/>
            <person name="Griggs A."/>
            <person name="Gujja S."/>
            <person name="Hansen M."/>
            <person name="Howarth C."/>
            <person name="Imamovic A."/>
            <person name="Larimer J."/>
            <person name="McCowen C."/>
            <person name="Montmayeur A."/>
            <person name="Murphy C."/>
            <person name="Neiman D."/>
            <person name="Pearson M."/>
            <person name="Priest M."/>
            <person name="Roberts A."/>
            <person name="Saif S."/>
            <person name="Shea T."/>
            <person name="Sisk P."/>
            <person name="Sykes S."/>
            <person name="Wortman J."/>
            <person name="Nusbaum C."/>
            <person name="Birren B."/>
        </authorList>
    </citation>
    <scope>NUCLEOTIDE SEQUENCE [LARGE SCALE GENOMIC DNA]</scope>
    <source>
        <strain evidence="2 3">VS20</strain>
    </source>
</reference>
<dbReference type="EMBL" id="JH767168">
    <property type="protein sequence ID" value="EQC31643.1"/>
    <property type="molecule type" value="Genomic_DNA"/>
</dbReference>
<dbReference type="Proteomes" id="UP000030762">
    <property type="component" value="Unassembled WGS sequence"/>
</dbReference>